<reference evidence="1 2" key="1">
    <citation type="journal article" date="2019" name="Genome Biol. Evol.">
        <title>Day and night: Metabolic profiles and evolutionary relationships of six axenic non-marine cyanobacteria.</title>
        <authorList>
            <person name="Will S.E."/>
            <person name="Henke P."/>
            <person name="Boedeker C."/>
            <person name="Huang S."/>
            <person name="Brinkmann H."/>
            <person name="Rohde M."/>
            <person name="Jarek M."/>
            <person name="Friedl T."/>
            <person name="Seufert S."/>
            <person name="Schumacher M."/>
            <person name="Overmann J."/>
            <person name="Neumann-Schaal M."/>
            <person name="Petersen J."/>
        </authorList>
    </citation>
    <scope>NUCLEOTIDE SEQUENCE [LARGE SCALE GENOMIC DNA]</scope>
    <source>
        <strain evidence="1 2">SAG 39.79</strain>
    </source>
</reference>
<accession>A0AB37UIL3</accession>
<evidence type="ECO:0008006" key="3">
    <source>
        <dbReference type="Google" id="ProtNLM"/>
    </source>
</evidence>
<dbReference type="RefSeq" id="WP_106166300.1">
    <property type="nucleotide sequence ID" value="NZ_JAVKZF010000004.1"/>
</dbReference>
<protein>
    <recommendedName>
        <fullName evidence="3">Phage tail protein</fullName>
    </recommendedName>
</protein>
<comment type="caution">
    <text evidence="1">The sequence shown here is derived from an EMBL/GenBank/DDBJ whole genome shotgun (WGS) entry which is preliminary data.</text>
</comment>
<dbReference type="Pfam" id="PF09684">
    <property type="entry name" value="Tail_P2_I"/>
    <property type="match status" value="1"/>
</dbReference>
<keyword evidence="2" id="KW-1185">Reference proteome</keyword>
<dbReference type="NCBIfam" id="TIGR02242">
    <property type="entry name" value="tail_TIGR02242"/>
    <property type="match status" value="1"/>
</dbReference>
<dbReference type="InterPro" id="IPR011748">
    <property type="entry name" value="Unchr_phage_tail-like"/>
</dbReference>
<dbReference type="EMBL" id="RSCK01000029">
    <property type="protein sequence ID" value="RUT11221.1"/>
    <property type="molecule type" value="Genomic_DNA"/>
</dbReference>
<dbReference type="InterPro" id="IPR006521">
    <property type="entry name" value="Tail_protein_I"/>
</dbReference>
<dbReference type="Proteomes" id="UP000282574">
    <property type="component" value="Unassembled WGS sequence"/>
</dbReference>
<evidence type="ECO:0000313" key="1">
    <source>
        <dbReference type="EMBL" id="RUT11221.1"/>
    </source>
</evidence>
<organism evidence="1 2">
    <name type="scientific">Chroococcidiopsis cubana SAG 39.79</name>
    <dbReference type="NCBI Taxonomy" id="388085"/>
    <lineage>
        <taxon>Bacteria</taxon>
        <taxon>Bacillati</taxon>
        <taxon>Cyanobacteriota</taxon>
        <taxon>Cyanophyceae</taxon>
        <taxon>Chroococcidiopsidales</taxon>
        <taxon>Chroococcidiopsidaceae</taxon>
        <taxon>Chroococcidiopsis</taxon>
    </lineage>
</organism>
<name>A0AB37UIL3_9CYAN</name>
<gene>
    <name evidence="1" type="ORF">DSM107010_34900</name>
</gene>
<dbReference type="AlphaFoldDB" id="A0AB37UIL3"/>
<evidence type="ECO:0000313" key="2">
    <source>
        <dbReference type="Proteomes" id="UP000282574"/>
    </source>
</evidence>
<sequence length="378" mass="43167">MVSDLTQYGEKNGGIRLELTPMMELPEAVAQTDLFLGELRQTATAQQKNQSFTLHPGEPTCVIVQIENWEVSSVQLIVWVKGNFPHNWCQLVPETPKQIANTRSSDDKAQPIDSKAIEIPAKGKWSGELLICIPDNFFEDWQAIESGNTKRLDINFQGNVSVYTRNSYNHQSGAAPFMAQVDFDLCVRPHSNKGYVGKLPQIYREQDFVNRFIGMLEQAFDPVVNSFNSMWANLDPLTCPQALLPFLAHWVAWPESADWRLNQQRRLIRRAVELYRWRGTRKGLRLYLHLYTGLPLDDDIPQEANKHISIIEPFSSGWVLGKSRLGVDTVLGGGKPYHFIVRLRCEDSSTIDEQLVRRIIDSEKPAFCTYELFLENLS</sequence>
<proteinExistence type="predicted"/>